<evidence type="ECO:0000313" key="3">
    <source>
        <dbReference type="Proteomes" id="UP001174909"/>
    </source>
</evidence>
<name>A0AA35XCY7_GEOBA</name>
<evidence type="ECO:0000256" key="1">
    <source>
        <dbReference type="SAM" id="MobiDB-lite"/>
    </source>
</evidence>
<proteinExistence type="predicted"/>
<dbReference type="AlphaFoldDB" id="A0AA35XCY7"/>
<organism evidence="2 3">
    <name type="scientific">Geodia barretti</name>
    <name type="common">Barrett's horny sponge</name>
    <dbReference type="NCBI Taxonomy" id="519541"/>
    <lineage>
        <taxon>Eukaryota</taxon>
        <taxon>Metazoa</taxon>
        <taxon>Porifera</taxon>
        <taxon>Demospongiae</taxon>
        <taxon>Heteroscleromorpha</taxon>
        <taxon>Tetractinellida</taxon>
        <taxon>Astrophorina</taxon>
        <taxon>Geodiidae</taxon>
        <taxon>Geodia</taxon>
    </lineage>
</organism>
<accession>A0AA35XCY7</accession>
<feature type="region of interest" description="Disordered" evidence="1">
    <location>
        <begin position="138"/>
        <end position="160"/>
    </location>
</feature>
<dbReference type="EMBL" id="CASHTH010004155">
    <property type="protein sequence ID" value="CAI8054158.1"/>
    <property type="molecule type" value="Genomic_DNA"/>
</dbReference>
<reference evidence="2" key="1">
    <citation type="submission" date="2023-03" db="EMBL/GenBank/DDBJ databases">
        <authorList>
            <person name="Steffen K."/>
            <person name="Cardenas P."/>
        </authorList>
    </citation>
    <scope>NUCLEOTIDE SEQUENCE</scope>
</reference>
<comment type="caution">
    <text evidence="2">The sequence shown here is derived from an EMBL/GenBank/DDBJ whole genome shotgun (WGS) entry which is preliminary data.</text>
</comment>
<evidence type="ECO:0000313" key="2">
    <source>
        <dbReference type="EMBL" id="CAI8054158.1"/>
    </source>
</evidence>
<gene>
    <name evidence="2" type="ORF">GBAR_LOCUS29590</name>
</gene>
<protein>
    <submittedName>
        <fullName evidence="2">Uncharacterized protein</fullName>
    </submittedName>
</protein>
<dbReference type="Proteomes" id="UP001174909">
    <property type="component" value="Unassembled WGS sequence"/>
</dbReference>
<sequence>MGDNKGDNIEDDAAACCAATGTARPPEFPGHQGQVGYRGSQIQLEPGLDPAEIAGLANAQLDQSGQPVFHHHPAHSIFVIVSALLQRSGLLQQGFLGMDQHPPPPAPLGCDALGPQWTCPTFGPVELEGLQAVDPPPAVRPLSRRHDGVGNLSRRTGATARGQVDDKVILGKVLPVGPSRHSGHQPASRIGEGLPGIAIPIGGVAHGFLHRHTGVGLALLHQFQRSPGCPERCRAIPPRR</sequence>
<keyword evidence="3" id="KW-1185">Reference proteome</keyword>